<evidence type="ECO:0008006" key="5">
    <source>
        <dbReference type="Google" id="ProtNLM"/>
    </source>
</evidence>
<reference evidence="3 4" key="1">
    <citation type="submission" date="2018-08" db="EMBL/GenBank/DDBJ databases">
        <title>A genome reference for cultivated species of the human gut microbiota.</title>
        <authorList>
            <person name="Zou Y."/>
            <person name="Xue W."/>
            <person name="Luo G."/>
        </authorList>
    </citation>
    <scope>NUCLEOTIDE SEQUENCE [LARGE SCALE GENOMIC DNA]</scope>
    <source>
        <strain evidence="3 4">AF48-16</strain>
    </source>
</reference>
<gene>
    <name evidence="3" type="ORF">DW084_11975</name>
</gene>
<protein>
    <recommendedName>
        <fullName evidence="5">Lipoprotein</fullName>
    </recommendedName>
</protein>
<dbReference type="EMBL" id="QRMZ01000015">
    <property type="protein sequence ID" value="RHK05840.1"/>
    <property type="molecule type" value="Genomic_DNA"/>
</dbReference>
<evidence type="ECO:0000256" key="1">
    <source>
        <dbReference type="SAM" id="MobiDB-lite"/>
    </source>
</evidence>
<proteinExistence type="predicted"/>
<evidence type="ECO:0000256" key="2">
    <source>
        <dbReference type="SAM" id="SignalP"/>
    </source>
</evidence>
<organism evidence="3 4">
    <name type="scientific">Enterococcus casseliflavus</name>
    <name type="common">Enterococcus flavescens</name>
    <dbReference type="NCBI Taxonomy" id="37734"/>
    <lineage>
        <taxon>Bacteria</taxon>
        <taxon>Bacillati</taxon>
        <taxon>Bacillota</taxon>
        <taxon>Bacilli</taxon>
        <taxon>Lactobacillales</taxon>
        <taxon>Enterococcaceae</taxon>
        <taxon>Enterococcus</taxon>
    </lineage>
</organism>
<sequence>MRKSVVFSLLGFTLLFAGCTPKEEKPASESTENASATSLSMTSSTEVAQESTVSSSEAALPSSEQTITGVSGTNYTIDLPSNWQEVPDFTSLNPDNDFMLSDALETKYLAAVVESKQDFADLETYLGLVQENLETSFNTTATFLPIPDTKAYFVDFPATVEGLNIHYIYYVLETENNYVQLYGWTLESLYDSSKEELTAIMNSFKEE</sequence>
<feature type="region of interest" description="Disordered" evidence="1">
    <location>
        <begin position="22"/>
        <end position="67"/>
    </location>
</feature>
<keyword evidence="2" id="KW-0732">Signal</keyword>
<comment type="caution">
    <text evidence="3">The sequence shown here is derived from an EMBL/GenBank/DDBJ whole genome shotgun (WGS) entry which is preliminary data.</text>
</comment>
<evidence type="ECO:0000313" key="3">
    <source>
        <dbReference type="EMBL" id="RHK05840.1"/>
    </source>
</evidence>
<feature type="signal peptide" evidence="2">
    <location>
        <begin position="1"/>
        <end position="17"/>
    </location>
</feature>
<name>A0A415ER98_ENTCA</name>
<feature type="compositionally biased region" description="Low complexity" evidence="1">
    <location>
        <begin position="28"/>
        <end position="45"/>
    </location>
</feature>
<feature type="chain" id="PRO_5038525361" description="Lipoprotein" evidence="2">
    <location>
        <begin position="18"/>
        <end position="207"/>
    </location>
</feature>
<dbReference type="PROSITE" id="PS51257">
    <property type="entry name" value="PROKAR_LIPOPROTEIN"/>
    <property type="match status" value="1"/>
</dbReference>
<accession>A0A415ER98</accession>
<feature type="compositionally biased region" description="Polar residues" evidence="1">
    <location>
        <begin position="46"/>
        <end position="67"/>
    </location>
</feature>
<evidence type="ECO:0000313" key="4">
    <source>
        <dbReference type="Proteomes" id="UP000286288"/>
    </source>
</evidence>
<dbReference type="AlphaFoldDB" id="A0A415ER98"/>
<dbReference type="Proteomes" id="UP000286288">
    <property type="component" value="Unassembled WGS sequence"/>
</dbReference>